<protein>
    <submittedName>
        <fullName evidence="1">Uncharacterized protein</fullName>
    </submittedName>
</protein>
<dbReference type="RefSeq" id="WP_380251058.1">
    <property type="nucleotide sequence ID" value="NZ_JBHUII010000004.1"/>
</dbReference>
<name>A0ABW5BKJ1_9PROT</name>
<accession>A0ABW5BKJ1</accession>
<organism evidence="1 2">
    <name type="scientific">Kiloniella antarctica</name>
    <dbReference type="NCBI Taxonomy" id="1550907"/>
    <lineage>
        <taxon>Bacteria</taxon>
        <taxon>Pseudomonadati</taxon>
        <taxon>Pseudomonadota</taxon>
        <taxon>Alphaproteobacteria</taxon>
        <taxon>Rhodospirillales</taxon>
        <taxon>Kiloniellaceae</taxon>
        <taxon>Kiloniella</taxon>
    </lineage>
</organism>
<dbReference type="EMBL" id="JBHUII010000004">
    <property type="protein sequence ID" value="MFD2205950.1"/>
    <property type="molecule type" value="Genomic_DNA"/>
</dbReference>
<dbReference type="Proteomes" id="UP001597294">
    <property type="component" value="Unassembled WGS sequence"/>
</dbReference>
<sequence>MNIEILKKYAPGYENLDEVERISVHHFSLLWTIFEAQVLDTNASANKISSKVKEWNDQGLLNERWFDDVLEYFRNRYMDTQAEGFNDKFASLHFRRHDNEELVKAVLSKEKESIPDQLTACMIIVLRFRNNFFHGLKWAYKMRDQQGNFEHSIKLMQECIDRFATAN</sequence>
<evidence type="ECO:0000313" key="2">
    <source>
        <dbReference type="Proteomes" id="UP001597294"/>
    </source>
</evidence>
<keyword evidence="2" id="KW-1185">Reference proteome</keyword>
<evidence type="ECO:0000313" key="1">
    <source>
        <dbReference type="EMBL" id="MFD2205950.1"/>
    </source>
</evidence>
<reference evidence="2" key="1">
    <citation type="journal article" date="2019" name="Int. J. Syst. Evol. Microbiol.">
        <title>The Global Catalogue of Microorganisms (GCM) 10K type strain sequencing project: providing services to taxonomists for standard genome sequencing and annotation.</title>
        <authorList>
            <consortium name="The Broad Institute Genomics Platform"/>
            <consortium name="The Broad Institute Genome Sequencing Center for Infectious Disease"/>
            <person name="Wu L."/>
            <person name="Ma J."/>
        </authorList>
    </citation>
    <scope>NUCLEOTIDE SEQUENCE [LARGE SCALE GENOMIC DNA]</scope>
    <source>
        <strain evidence="2">CGMCC 4.7192</strain>
    </source>
</reference>
<comment type="caution">
    <text evidence="1">The sequence shown here is derived from an EMBL/GenBank/DDBJ whole genome shotgun (WGS) entry which is preliminary data.</text>
</comment>
<proteinExistence type="predicted"/>
<gene>
    <name evidence="1" type="ORF">ACFSKO_10020</name>
</gene>